<dbReference type="Pfam" id="PF17757">
    <property type="entry name" value="UvrB_inter"/>
    <property type="match status" value="1"/>
</dbReference>
<reference evidence="16" key="1">
    <citation type="submission" date="2014-07" db="EMBL/GenBank/DDBJ databases">
        <authorList>
            <person name="Urmite Genomes Urmite Genomes"/>
        </authorList>
    </citation>
    <scope>NUCLEOTIDE SEQUENCE</scope>
    <source>
        <strain evidence="16">13S34_air</strain>
    </source>
</reference>
<dbReference type="GO" id="GO:0006355">
    <property type="term" value="P:regulation of DNA-templated transcription"/>
    <property type="evidence" value="ECO:0007669"/>
    <property type="project" value="UniProtKB-UniRule"/>
</dbReference>
<dbReference type="PANTHER" id="PTHR47964:SF1">
    <property type="entry name" value="ATP-DEPENDENT DNA HELICASE HOMOLOG RECG, CHLOROPLASTIC"/>
    <property type="match status" value="1"/>
</dbReference>
<keyword evidence="3 13" id="KW-0547">Nucleotide-binding</keyword>
<dbReference type="GO" id="GO:0003684">
    <property type="term" value="F:damaged DNA binding"/>
    <property type="evidence" value="ECO:0007669"/>
    <property type="project" value="InterPro"/>
</dbReference>
<feature type="domain" description="Helicase ATP-binding" evidence="14">
    <location>
        <begin position="635"/>
        <end position="796"/>
    </location>
</feature>
<comment type="subcellular location">
    <subcellularLocation>
        <location evidence="1 13">Cytoplasm</location>
    </subcellularLocation>
</comment>
<dbReference type="AlphaFoldDB" id="A0A078LZX9"/>
<dbReference type="SMART" id="SM01058">
    <property type="entry name" value="CarD_TRCF"/>
    <property type="match status" value="1"/>
</dbReference>
<dbReference type="GO" id="GO:0000716">
    <property type="term" value="P:transcription-coupled nucleotide-excision repair, DNA damage recognition"/>
    <property type="evidence" value="ECO:0007669"/>
    <property type="project" value="UniProtKB-UniRule"/>
</dbReference>
<dbReference type="InterPro" id="IPR036101">
    <property type="entry name" value="CarD-like/TRCF_RID_sf"/>
</dbReference>
<evidence type="ECO:0000256" key="10">
    <source>
        <dbReference type="ARBA" id="ARBA00061104"/>
    </source>
</evidence>
<dbReference type="InterPro" id="IPR005118">
    <property type="entry name" value="TRCF_C"/>
</dbReference>
<evidence type="ECO:0000256" key="1">
    <source>
        <dbReference type="ARBA" id="ARBA00004496"/>
    </source>
</evidence>
<dbReference type="SMART" id="SM00490">
    <property type="entry name" value="HELICc"/>
    <property type="match status" value="1"/>
</dbReference>
<dbReference type="GO" id="GO:0005524">
    <property type="term" value="F:ATP binding"/>
    <property type="evidence" value="ECO:0007669"/>
    <property type="project" value="UniProtKB-UniRule"/>
</dbReference>
<dbReference type="SUPFAM" id="SSF143517">
    <property type="entry name" value="TRCF domain-like"/>
    <property type="match status" value="1"/>
</dbReference>
<evidence type="ECO:0000256" key="12">
    <source>
        <dbReference type="ARBA" id="ARBA00070128"/>
    </source>
</evidence>
<comment type="similarity">
    <text evidence="10 13">In the N-terminal section; belongs to the UvrB family.</text>
</comment>
<dbReference type="SUPFAM" id="SSF52540">
    <property type="entry name" value="P-loop containing nucleoside triphosphate hydrolases"/>
    <property type="match status" value="4"/>
</dbReference>
<dbReference type="Gene3D" id="3.30.2060.10">
    <property type="entry name" value="Penicillin-binding protein 1b domain"/>
    <property type="match status" value="1"/>
</dbReference>
<dbReference type="Pfam" id="PF00271">
    <property type="entry name" value="Helicase_C"/>
    <property type="match status" value="1"/>
</dbReference>
<evidence type="ECO:0000256" key="6">
    <source>
        <dbReference type="ARBA" id="ARBA00022806"/>
    </source>
</evidence>
<dbReference type="InterPro" id="IPR004576">
    <property type="entry name" value="Mfd"/>
</dbReference>
<dbReference type="InterPro" id="IPR027417">
    <property type="entry name" value="P-loop_NTPase"/>
</dbReference>
<dbReference type="EC" id="3.6.4.-" evidence="13"/>
<keyword evidence="4 13" id="KW-0227">DNA damage</keyword>
<dbReference type="InterPro" id="IPR037235">
    <property type="entry name" value="TRCF-like_C_D7"/>
</dbReference>
<dbReference type="Pfam" id="PF03461">
    <property type="entry name" value="TRCF"/>
    <property type="match status" value="1"/>
</dbReference>
<evidence type="ECO:0000313" key="16">
    <source>
        <dbReference type="EMBL" id="CDZ99579.1"/>
    </source>
</evidence>
<evidence type="ECO:0000256" key="2">
    <source>
        <dbReference type="ARBA" id="ARBA00022490"/>
    </source>
</evidence>
<evidence type="ECO:0000259" key="14">
    <source>
        <dbReference type="PROSITE" id="PS51192"/>
    </source>
</evidence>
<dbReference type="SUPFAM" id="SSF141259">
    <property type="entry name" value="CarD-like"/>
    <property type="match status" value="1"/>
</dbReference>
<dbReference type="PROSITE" id="PS51192">
    <property type="entry name" value="HELICASE_ATP_BIND_1"/>
    <property type="match status" value="1"/>
</dbReference>
<evidence type="ECO:0000256" key="9">
    <source>
        <dbReference type="ARBA" id="ARBA00023204"/>
    </source>
</evidence>
<keyword evidence="5 13" id="KW-0378">Hydrolase</keyword>
<comment type="similarity">
    <text evidence="11 13">In the C-terminal section; belongs to the helicase family. RecG subfamily.</text>
</comment>
<dbReference type="GO" id="GO:0016787">
    <property type="term" value="F:hydrolase activity"/>
    <property type="evidence" value="ECO:0007669"/>
    <property type="project" value="UniProtKB-KW"/>
</dbReference>
<dbReference type="SMART" id="SM00982">
    <property type="entry name" value="TRCF"/>
    <property type="match status" value="1"/>
</dbReference>
<name>A0A078LZX9_9BACL</name>
<evidence type="ECO:0000256" key="8">
    <source>
        <dbReference type="ARBA" id="ARBA00023125"/>
    </source>
</evidence>
<dbReference type="InterPro" id="IPR041471">
    <property type="entry name" value="UvrB_inter"/>
</dbReference>
<evidence type="ECO:0000256" key="7">
    <source>
        <dbReference type="ARBA" id="ARBA00022840"/>
    </source>
</evidence>
<dbReference type="Gene3D" id="3.90.1150.50">
    <property type="entry name" value="Transcription-repair-coupling factor, D7 domain"/>
    <property type="match status" value="1"/>
</dbReference>
<dbReference type="GO" id="GO:0003678">
    <property type="term" value="F:DNA helicase activity"/>
    <property type="evidence" value="ECO:0007669"/>
    <property type="project" value="TreeGrafter"/>
</dbReference>
<keyword evidence="2 13" id="KW-0963">Cytoplasm</keyword>
<accession>A0A078LZX9</accession>
<dbReference type="Pfam" id="PF02559">
    <property type="entry name" value="CarD_TRCF_RID"/>
    <property type="match status" value="1"/>
</dbReference>
<evidence type="ECO:0000256" key="5">
    <source>
        <dbReference type="ARBA" id="ARBA00022801"/>
    </source>
</evidence>
<protein>
    <recommendedName>
        <fullName evidence="12 13">Transcription-repair-coupling factor</fullName>
        <shortName evidence="13">TRCF</shortName>
        <ecNumber evidence="13">3.6.4.-</ecNumber>
    </recommendedName>
</protein>
<keyword evidence="8 13" id="KW-0238">DNA-binding</keyword>
<dbReference type="PROSITE" id="PS51194">
    <property type="entry name" value="HELICASE_CTER"/>
    <property type="match status" value="1"/>
</dbReference>
<dbReference type="InterPro" id="IPR014001">
    <property type="entry name" value="Helicase_ATP-bd"/>
</dbReference>
<comment type="function">
    <text evidence="13">Couples transcription and DNA repair by recognizing RNA polymerase (RNAP) stalled at DNA lesions. Mediates ATP-dependent release of RNAP and its truncated transcript from the DNA, and recruitment of nucleotide excision repair machinery to the damaged site.</text>
</comment>
<evidence type="ECO:0000256" key="3">
    <source>
        <dbReference type="ARBA" id="ARBA00022741"/>
    </source>
</evidence>
<feature type="domain" description="Helicase C-terminal" evidence="15">
    <location>
        <begin position="817"/>
        <end position="971"/>
    </location>
</feature>
<dbReference type="InterPro" id="IPR047112">
    <property type="entry name" value="RecG/Mfd"/>
</dbReference>
<dbReference type="PANTHER" id="PTHR47964">
    <property type="entry name" value="ATP-DEPENDENT DNA HELICASE HOMOLOG RECG, CHLOROPLASTIC"/>
    <property type="match status" value="1"/>
</dbReference>
<keyword evidence="9 13" id="KW-0234">DNA repair</keyword>
<evidence type="ECO:0000259" key="15">
    <source>
        <dbReference type="PROSITE" id="PS51194"/>
    </source>
</evidence>
<dbReference type="Pfam" id="PF00270">
    <property type="entry name" value="DEAD"/>
    <property type="match status" value="1"/>
</dbReference>
<dbReference type="HAMAP" id="MF_00969">
    <property type="entry name" value="TRCF"/>
    <property type="match status" value="1"/>
</dbReference>
<dbReference type="PATRIC" id="fig|1461583.4.peg.167"/>
<keyword evidence="7 13" id="KW-0067">ATP-binding</keyword>
<dbReference type="InterPro" id="IPR001650">
    <property type="entry name" value="Helicase_C-like"/>
</dbReference>
<proteinExistence type="inferred from homology"/>
<dbReference type="InterPro" id="IPR003711">
    <property type="entry name" value="CarD-like/TRCF_RID"/>
</dbReference>
<dbReference type="SMART" id="SM00487">
    <property type="entry name" value="DEXDc"/>
    <property type="match status" value="1"/>
</dbReference>
<dbReference type="CDD" id="cd17991">
    <property type="entry name" value="DEXHc_TRCF"/>
    <property type="match status" value="1"/>
</dbReference>
<dbReference type="GO" id="GO:0005737">
    <property type="term" value="C:cytoplasm"/>
    <property type="evidence" value="ECO:0007669"/>
    <property type="project" value="UniProtKB-SubCell"/>
</dbReference>
<dbReference type="InterPro" id="IPR011545">
    <property type="entry name" value="DEAD/DEAH_box_helicase_dom"/>
</dbReference>
<dbReference type="FunFam" id="3.40.50.300:FF:000546">
    <property type="entry name" value="Transcription-repair-coupling factor"/>
    <property type="match status" value="1"/>
</dbReference>
<dbReference type="HOGENOM" id="CLU_005122_1_1_9"/>
<evidence type="ECO:0000256" key="4">
    <source>
        <dbReference type="ARBA" id="ARBA00022763"/>
    </source>
</evidence>
<dbReference type="NCBIfam" id="TIGR00580">
    <property type="entry name" value="mfd"/>
    <property type="match status" value="1"/>
</dbReference>
<keyword evidence="6" id="KW-0347">Helicase</keyword>
<dbReference type="Gene3D" id="3.40.50.11180">
    <property type="match status" value="1"/>
</dbReference>
<gene>
    <name evidence="13 16" type="primary">mfd</name>
    <name evidence="16" type="ORF">BN1050_00174</name>
</gene>
<evidence type="ECO:0000256" key="13">
    <source>
        <dbReference type="HAMAP-Rule" id="MF_00969"/>
    </source>
</evidence>
<organism evidence="16">
    <name type="scientific">Metalysinibacillus saudimassiliensis</name>
    <dbReference type="NCBI Taxonomy" id="1461583"/>
    <lineage>
        <taxon>Bacteria</taxon>
        <taxon>Bacillati</taxon>
        <taxon>Bacillota</taxon>
        <taxon>Bacilli</taxon>
        <taxon>Bacillales</taxon>
        <taxon>Caryophanaceae</taxon>
        <taxon>Metalysinibacillus</taxon>
    </lineage>
</organism>
<sequence length="1168" mass="132826">MDILQNLLMQQPKIEQAITTIASGEAQDELITGLIGSAKPAFIDTLYRTAERPIYIIVPTLLYAQRTVNELTRIVGEDEVFYYPADDFIAADVATTSHELRAERIATLDRMIRGVKGIYVLPVDAFRRVMAPKEQWATYFLAAELGTEIVITDWLLKLVVMGYRRSEMVTTPGEFSVRGGIIDIYPPYMESPVRIELFDTEVDSIRTFSAEDQRSIERLEQIKILPASEVVLPVDKRKDIAVRLQKALEESLAIVKNEETKQLLELHIGSDIALLATGEMPQYVMKYGSLLYEEEHYLESYFAEDGIVIGDEMIRIQETMNVWRTEEENWYVEMIEEGKLVHAVKNSRTLRMLMKNISQQKLYMSVFARTFGGIPIKRTTSFSCKPGQEFRGQMAMLQGEIARWKQSNYTVLFVAQGQERLHKMKALLEDYQIVATLGMPNAPGIYLVNSTLSTGFELPLEHIAVVTDDELFKQPAKRKVRSQKMTNAERIKSYADMKPGDYVVHVHHGIGRYVGMETLEVNGQHKDYLHIRYRGEDKLFVPVDQIDLIQKYVASEDKEPKVHKLGGVEWKKAKARVSSAVKDIADELIKLYAAREAERGFAFSADGDEMRSFELAFPYDETDDQLRTIVEVKKDMERERPMDRLVCGDVGYGKTEVAIRAAFKAVLDGKQVAFLVPTTILAQQHYETMLARFEDFPVKVGLLSRFRTRTQQKETLKELKDGRVDIVVGTHRVLSKDVVYNDLGLLIVDEEQRFGVTHKERIKQLKNNVDVLTLTATPIPRTLHMSMVGVRDLSVIETPPVNRFPIQTYVMEHNGGLIREAIEREMGRGGQVFYLYNRVEDMTRQVDIIQQLVPEARVAYAHGQMTETELEAVMIGFLEEEYDVLVTTTIIETGVDIPNVNTLIVHDADKMGLSQLYQLRGRVGRSSVVAYAYFMYQQDKVLTEVAESRLQAIKEFTDLGSGFKIAMRDLSIRGAGNLLGAQQHGFIDSVGFDLYSQMLEEAIEERQTGETKKPKLDVEIVLQVDAYIPDTYIGDSYQKIQMYKRIKGMDDIEGYDEITEELIDRFGDLPEETVQLLRIARMKVWCHQAGIASVKERNKKITILFTPEGTSKVDGGKVVQASMQFGNVVGFGMEGTQMVMTLDENRARGKDVFTMLETMIEITANSLK</sequence>
<evidence type="ECO:0000256" key="11">
    <source>
        <dbReference type="ARBA" id="ARBA00061399"/>
    </source>
</evidence>
<dbReference type="EMBL" id="LN483073">
    <property type="protein sequence ID" value="CDZ99579.1"/>
    <property type="molecule type" value="Genomic_DNA"/>
</dbReference>
<dbReference type="Gene3D" id="3.40.50.300">
    <property type="entry name" value="P-loop containing nucleotide triphosphate hydrolases"/>
    <property type="match status" value="2"/>
</dbReference>
<dbReference type="Gene3D" id="2.40.10.170">
    <property type="match status" value="1"/>
</dbReference>